<feature type="region of interest" description="Disordered" evidence="2">
    <location>
        <begin position="374"/>
        <end position="409"/>
    </location>
</feature>
<proteinExistence type="predicted"/>
<sequence>MLFDDDKWLSKLDLELTQLPPAFQKNISAVTPTLAEIYAEWKVPDNTVNAMNTVSQKHSIPLPTTMKFMNLLNTKLKIYFSTHEKPDPDKKKPVVFKIRSKDPSKRTGKEKVFKKVKIVIRGDDGEELDHLAWRSQFMQNEDLDDFRFSTLLNRFRTLEDADMEMGRRFGKRPLLGGRKKAVNISKEAQEEEARRKRKKEAAEKAAKGKRKKADGEDDGEDELNENAKNKAVEEEEDGEGGRRRRGGKAAKAEKSRGKKSGEDGDEADELDLDLDDVIRVKLPPVGFSIEDDNLTDDTGKEHPLEGRHFKTSDGLIEIEEGVLKLKRSNSKIPIKNRVKYDGQKVSTEYGDFDPNDTMMVTIEDGEVMEWEIDNNGGLRKRRRGEASRAKGEGEAAEEEEDDGDDEDGYDYGIVQTIVMDSRGNIIEITEKEAEEGETIEDGAEDNKNLLQTMQEQLKMNAAMQEELDLDDDFFEDDVDEEELERLRKEEEERIAREEERRRKEAEEKRRKEEEERLRIEEEERRKREEEEERLRKEIEELHRQQIQEEERIRIRQRIQEDFEERERQALFRQELEKGRIEETEEVLLEEEEREAMRRAMRFWRTVLDEEEANRELLEEPIIDDDLEDIELDEEEEMIDYDVIFDDEPEEGGESGLDGDGNFTIAKDDAEELDLDLDDEDEEEDELDENGKKKGLNTDLDGDPLDLMLDDLDPFLDTDKRARDTLRKRAKKAPSESALNRAACDAIADLFDGEPDLAQTGEGVSNEKFLVVASLIEVILLKQSQMKGKRMDDAMQTVDQLKFLSKTAYKGIEAVDKHIGSVVQEFKDNMRANDHPKIHRSDLTFNMIFMNRAAVVKVPLLADEEFIVLLKEKVVKDPRVYYNLANTIALLARKPENHPFIAKHGIIELITHIYYTRSSDPYVLTFAELICFTAPDTQCRSIIMSQEDIVRRSLSIQYKYAKIDEYSMRYLAGFLYVVSQSAADMKQLLDGGVLHALYKTMHDYQIMHEDIMRLTTGTLHNLARDRNSLKDMIKNDMLSYCFIVAKDHKDGFPDTVKYTFSVVVNALQFKEGREATLREAQHIPLIIDSLRLYLDTELELTQSACIILNFFAKAKKENLGLLLENGIIDVMVSVINDNKRFPIETVTQAISVLASLANEWKASLPDLNKTNLVPTLGGLLDKYYKKQSRVTEAILGVLAGMSTDEKNAKILGALKVHEAALNSVLERYKETLMLVNYGCGVLMNICAIPAFSTHFFQQDGFDAMNEILMFYTSDEFNDTENAEHSIHICTSNENPAENTYHSVDDYNRLIANACNTIATVAKNLNDQQIKSLQKHPINKTIVNVLKDMVDAKGQESAEQAAVAGFALRIGHGPMSDFKSALSKAKKEWPNSVQFHDPNKK</sequence>
<feature type="compositionally biased region" description="Acidic residues" evidence="2">
    <location>
        <begin position="678"/>
        <end position="687"/>
    </location>
</feature>
<feature type="region of interest" description="Disordered" evidence="2">
    <location>
        <begin position="287"/>
        <end position="308"/>
    </location>
</feature>
<evidence type="ECO:0000256" key="2">
    <source>
        <dbReference type="SAM" id="MobiDB-lite"/>
    </source>
</evidence>
<dbReference type="EMBL" id="JARBJD010000056">
    <property type="protein sequence ID" value="KAK2956415.1"/>
    <property type="molecule type" value="Genomic_DNA"/>
</dbReference>
<feature type="compositionally biased region" description="Acidic residues" evidence="2">
    <location>
        <begin position="394"/>
        <end position="409"/>
    </location>
</feature>
<dbReference type="PROSITE" id="PS50176">
    <property type="entry name" value="ARM_REPEAT"/>
    <property type="match status" value="1"/>
</dbReference>
<feature type="compositionally biased region" description="Acidic residues" evidence="2">
    <location>
        <begin position="215"/>
        <end position="224"/>
    </location>
</feature>
<dbReference type="InterPro" id="IPR016024">
    <property type="entry name" value="ARM-type_fold"/>
</dbReference>
<feature type="region of interest" description="Disordered" evidence="2">
    <location>
        <begin position="180"/>
        <end position="269"/>
    </location>
</feature>
<comment type="caution">
    <text evidence="3">The sequence shown here is derived from an EMBL/GenBank/DDBJ whole genome shotgun (WGS) entry which is preliminary data.</text>
</comment>
<feature type="region of interest" description="Disordered" evidence="2">
    <location>
        <begin position="485"/>
        <end position="532"/>
    </location>
</feature>
<feature type="compositionally biased region" description="Basic and acidic residues" evidence="2">
    <location>
        <begin position="297"/>
        <end position="308"/>
    </location>
</feature>
<dbReference type="InterPro" id="IPR000225">
    <property type="entry name" value="Armadillo"/>
</dbReference>
<feature type="compositionally biased region" description="Basic and acidic residues" evidence="2">
    <location>
        <begin position="250"/>
        <end position="262"/>
    </location>
</feature>
<evidence type="ECO:0000313" key="3">
    <source>
        <dbReference type="EMBL" id="KAK2956415.1"/>
    </source>
</evidence>
<name>A0ABQ9XY40_9EUKA</name>
<dbReference type="Proteomes" id="UP001281761">
    <property type="component" value="Unassembled WGS sequence"/>
</dbReference>
<keyword evidence="4" id="KW-1185">Reference proteome</keyword>
<organism evidence="3 4">
    <name type="scientific">Blattamonas nauphoetae</name>
    <dbReference type="NCBI Taxonomy" id="2049346"/>
    <lineage>
        <taxon>Eukaryota</taxon>
        <taxon>Metamonada</taxon>
        <taxon>Preaxostyla</taxon>
        <taxon>Oxymonadida</taxon>
        <taxon>Blattamonas</taxon>
    </lineage>
</organism>
<feature type="compositionally biased region" description="Basic and acidic residues" evidence="2">
    <location>
        <begin position="384"/>
        <end position="393"/>
    </location>
</feature>
<evidence type="ECO:0000256" key="1">
    <source>
        <dbReference type="PROSITE-ProRule" id="PRU00259"/>
    </source>
</evidence>
<protein>
    <submittedName>
        <fullName evidence="3">Uncharacterized protein</fullName>
    </submittedName>
</protein>
<dbReference type="InterPro" id="IPR011989">
    <property type="entry name" value="ARM-like"/>
</dbReference>
<feature type="compositionally biased region" description="Basic and acidic residues" evidence="2">
    <location>
        <begin position="187"/>
        <end position="206"/>
    </location>
</feature>
<reference evidence="3 4" key="1">
    <citation type="journal article" date="2022" name="bioRxiv">
        <title>Genomics of Preaxostyla Flagellates Illuminates Evolutionary Transitions and the Path Towards Mitochondrial Loss.</title>
        <authorList>
            <person name="Novak L.V.F."/>
            <person name="Treitli S.C."/>
            <person name="Pyrih J."/>
            <person name="Halakuc P."/>
            <person name="Pipaliya S.V."/>
            <person name="Vacek V."/>
            <person name="Brzon O."/>
            <person name="Soukal P."/>
            <person name="Eme L."/>
            <person name="Dacks J.B."/>
            <person name="Karnkowska A."/>
            <person name="Elias M."/>
            <person name="Hampl V."/>
        </authorList>
    </citation>
    <scope>NUCLEOTIDE SEQUENCE [LARGE SCALE GENOMIC DNA]</scope>
    <source>
        <strain evidence="3">NAU3</strain>
        <tissue evidence="3">Gut</tissue>
    </source>
</reference>
<dbReference type="Gene3D" id="1.25.10.10">
    <property type="entry name" value="Leucine-rich Repeat Variant"/>
    <property type="match status" value="1"/>
</dbReference>
<gene>
    <name evidence="3" type="ORF">BLNAU_8638</name>
</gene>
<evidence type="ECO:0000313" key="4">
    <source>
        <dbReference type="Proteomes" id="UP001281761"/>
    </source>
</evidence>
<dbReference type="SUPFAM" id="SSF48371">
    <property type="entry name" value="ARM repeat"/>
    <property type="match status" value="2"/>
</dbReference>
<feature type="repeat" description="ARM" evidence="1">
    <location>
        <begin position="991"/>
        <end position="1036"/>
    </location>
</feature>
<feature type="region of interest" description="Disordered" evidence="2">
    <location>
        <begin position="678"/>
        <end position="699"/>
    </location>
</feature>
<accession>A0ABQ9XY40</accession>